<reference evidence="2" key="1">
    <citation type="journal article" date="2021" name="Science">
        <title>Hunting the eagle killer: A cyanobacterial neurotoxin causes vacuolar myelinopathy.</title>
        <authorList>
            <person name="Breinlinger S."/>
            <person name="Phillips T.J."/>
            <person name="Haram B.N."/>
            <person name="Mares J."/>
            <person name="Martinez Yerena J.A."/>
            <person name="Hrouzek P."/>
            <person name="Sobotka R."/>
            <person name="Henderson W.M."/>
            <person name="Schmieder P."/>
            <person name="Williams S.M."/>
            <person name="Lauderdale J.D."/>
            <person name="Wilde H.D."/>
            <person name="Gerrin W."/>
            <person name="Kust A."/>
            <person name="Washington J.W."/>
            <person name="Wagner C."/>
            <person name="Geier B."/>
            <person name="Liebeke M."/>
            <person name="Enke H."/>
            <person name="Niedermeyer T.H.J."/>
            <person name="Wilde S.B."/>
        </authorList>
    </citation>
    <scope>NUCLEOTIDE SEQUENCE [LARGE SCALE GENOMIC DNA]</scope>
    <source>
        <strain evidence="2">Thurmond2011</strain>
    </source>
</reference>
<keyword evidence="2" id="KW-1185">Reference proteome</keyword>
<proteinExistence type="predicted"/>
<accession>A0AAP5M8G8</accession>
<name>A0AAP5M8G8_9CYAN</name>
<dbReference type="AlphaFoldDB" id="A0AAP5M8G8"/>
<protein>
    <submittedName>
        <fullName evidence="1">Uncharacterized protein</fullName>
    </submittedName>
</protein>
<organism evidence="1 2">
    <name type="scientific">Aetokthonos hydrillicola Thurmond2011</name>
    <dbReference type="NCBI Taxonomy" id="2712845"/>
    <lineage>
        <taxon>Bacteria</taxon>
        <taxon>Bacillati</taxon>
        <taxon>Cyanobacteriota</taxon>
        <taxon>Cyanophyceae</taxon>
        <taxon>Nostocales</taxon>
        <taxon>Hapalosiphonaceae</taxon>
        <taxon>Aetokthonos</taxon>
    </lineage>
</organism>
<dbReference type="Proteomes" id="UP000667802">
    <property type="component" value="Unassembled WGS sequence"/>
</dbReference>
<comment type="caution">
    <text evidence="1">The sequence shown here is derived from an EMBL/GenBank/DDBJ whole genome shotgun (WGS) entry which is preliminary data.</text>
</comment>
<evidence type="ECO:0000313" key="1">
    <source>
        <dbReference type="EMBL" id="MDR9893254.1"/>
    </source>
</evidence>
<dbReference type="RefSeq" id="WP_208344084.1">
    <property type="nucleotide sequence ID" value="NZ_CAWQFN010000474.1"/>
</dbReference>
<evidence type="ECO:0000313" key="2">
    <source>
        <dbReference type="Proteomes" id="UP000667802"/>
    </source>
</evidence>
<gene>
    <name evidence="1" type="ORF">G7B40_001465</name>
</gene>
<sequence length="63" mass="7097">MTTKTDFEKLALNAYQAYGKTTNFQDSMGDPVPTWKDLPTKIKQAWVVAVTQVVEDYIKSQVG</sequence>
<dbReference type="EMBL" id="JAALHA020000001">
    <property type="protein sequence ID" value="MDR9893254.1"/>
    <property type="molecule type" value="Genomic_DNA"/>
</dbReference>